<accession>A0ABR4WHZ0</accession>
<dbReference type="EMBL" id="ARXU01000001">
    <property type="protein sequence ID" value="KGD63160.1"/>
    <property type="molecule type" value="Genomic_DNA"/>
</dbReference>
<reference evidence="1 2" key="1">
    <citation type="submission" date="2012-09" db="EMBL/GenBank/DDBJ databases">
        <title>Genome Sequence of alkane-degrading Bacterium Alcanivorax jadensis T9.</title>
        <authorList>
            <person name="Lai Q."/>
            <person name="Shao Z."/>
        </authorList>
    </citation>
    <scope>NUCLEOTIDE SEQUENCE [LARGE SCALE GENOMIC DNA]</scope>
    <source>
        <strain evidence="1 2">T9</strain>
    </source>
</reference>
<protein>
    <submittedName>
        <fullName evidence="1">Uncharacterized protein</fullName>
    </submittedName>
</protein>
<dbReference type="Proteomes" id="UP000029443">
    <property type="component" value="Unassembled WGS sequence"/>
</dbReference>
<sequence length="583" mass="57410">GGGGLPGADGNPLEPVLAQFCPETSMADLGPTTPIDCLTEAGGNFGDVQDLLLGSNPLTEQLCPEAAANSPIDPAACFEEAAGGFAPGGGGLPGADGNPLEPVLAQFCPETSMGDLGPTTPIDCLTEAGGNFGDVQDLLLGSNPLTEQLCPEAAANSPIDPAACFEEAAGGFAPGGGGLPGADGNPLEPVLAQFCPATSEADLGPTTPIDCLTEAGGNFGDVQDLLLGSNPLTEQLCPEAAANSPIDPAACFEEAAGGFAPGGGGLPGADGNPLEPVLAQFCPATSEADLGPTTPIDCLTEAGGNFGDVQDLLLGSNPLTEQLCPEAAANAPIDPAACFMEAAGGFAPGGGGLPGADGNPLAPVLEQFCPNTSDADLGPTTPFDCLTEAGNSFGNVEELLLGPNPLTEALCPEAAANAPIDPAACFMEAAGGGLPGGGGGDNPLAPLLEQFCPETAAGAVGPTTPTDCLTEAGAGLAALEELLGPLSEPNPLTDQVCPENSGTGTVDPTQCFIESLDNVELLNSEQIGLLPGCPLLSAFNDEGNLSLTLGLACLANQETGEGISLESGNALTDLFDSLLGGLL</sequence>
<proteinExistence type="predicted"/>
<evidence type="ECO:0000313" key="1">
    <source>
        <dbReference type="EMBL" id="KGD63160.1"/>
    </source>
</evidence>
<organism evidence="1 2">
    <name type="scientific">Alcanivorax jadensis T9</name>
    <dbReference type="NCBI Taxonomy" id="1177181"/>
    <lineage>
        <taxon>Bacteria</taxon>
        <taxon>Pseudomonadati</taxon>
        <taxon>Pseudomonadota</taxon>
        <taxon>Gammaproteobacteria</taxon>
        <taxon>Oceanospirillales</taxon>
        <taxon>Alcanivoracaceae</taxon>
        <taxon>Alcanivorax</taxon>
    </lineage>
</organism>
<evidence type="ECO:0000313" key="2">
    <source>
        <dbReference type="Proteomes" id="UP000029443"/>
    </source>
</evidence>
<name>A0ABR4WHZ0_9GAMM</name>
<gene>
    <name evidence="1" type="ORF">T9A_00480</name>
</gene>
<feature type="non-terminal residue" evidence="1">
    <location>
        <position position="1"/>
    </location>
</feature>
<comment type="caution">
    <text evidence="1">The sequence shown here is derived from an EMBL/GenBank/DDBJ whole genome shotgun (WGS) entry which is preliminary data.</text>
</comment>
<keyword evidence="2" id="KW-1185">Reference proteome</keyword>